<keyword evidence="2" id="KW-0812">Transmembrane</keyword>
<dbReference type="RefSeq" id="WP_167203139.1">
    <property type="nucleotide sequence ID" value="NZ_JAASRO010000001.1"/>
</dbReference>
<evidence type="ECO:0000256" key="2">
    <source>
        <dbReference type="SAM" id="Phobius"/>
    </source>
</evidence>
<protein>
    <submittedName>
        <fullName evidence="3">Uncharacterized protein</fullName>
    </submittedName>
</protein>
<evidence type="ECO:0000313" key="4">
    <source>
        <dbReference type="Proteomes" id="UP000555407"/>
    </source>
</evidence>
<accession>A0A7X5V4H7</accession>
<keyword evidence="2" id="KW-1133">Transmembrane helix</keyword>
<dbReference type="Proteomes" id="UP000555407">
    <property type="component" value="Unassembled WGS sequence"/>
</dbReference>
<feature type="region of interest" description="Disordered" evidence="1">
    <location>
        <begin position="1"/>
        <end position="55"/>
    </location>
</feature>
<feature type="transmembrane region" description="Helical" evidence="2">
    <location>
        <begin position="100"/>
        <end position="124"/>
    </location>
</feature>
<reference evidence="3 4" key="1">
    <citation type="submission" date="2020-03" db="EMBL/GenBank/DDBJ databases">
        <title>Sequencing the genomes of 1000 actinobacteria strains.</title>
        <authorList>
            <person name="Klenk H.-P."/>
        </authorList>
    </citation>
    <scope>NUCLEOTIDE SEQUENCE [LARGE SCALE GENOMIC DNA]</scope>
    <source>
        <strain evidence="3 4">DSM 45490</strain>
    </source>
</reference>
<proteinExistence type="predicted"/>
<name>A0A7X5V4H7_9ACTN</name>
<gene>
    <name evidence="3" type="ORF">BJY22_000016</name>
</gene>
<feature type="transmembrane region" description="Helical" evidence="2">
    <location>
        <begin position="60"/>
        <end position="85"/>
    </location>
</feature>
<evidence type="ECO:0000256" key="1">
    <source>
        <dbReference type="SAM" id="MobiDB-lite"/>
    </source>
</evidence>
<comment type="caution">
    <text evidence="3">The sequence shown here is derived from an EMBL/GenBank/DDBJ whole genome shotgun (WGS) entry which is preliminary data.</text>
</comment>
<feature type="compositionally biased region" description="Polar residues" evidence="1">
    <location>
        <begin position="1"/>
        <end position="13"/>
    </location>
</feature>
<evidence type="ECO:0000313" key="3">
    <source>
        <dbReference type="EMBL" id="NIK54299.1"/>
    </source>
</evidence>
<sequence length="130" mass="13369">MTQPNADAGQGQQPPIAGAHGHYPAGPIAPGQQHPYGAQQNHFQPGIPVTPPRKRRGSTAVAAGVILLAVALVVLVLPFGLFILGGGGDTEKFGEMQNRFMIASAAFALLGLAVLTFGVAAAVASRRHRS</sequence>
<keyword evidence="4" id="KW-1185">Reference proteome</keyword>
<dbReference type="EMBL" id="JAASRO010000001">
    <property type="protein sequence ID" value="NIK54299.1"/>
    <property type="molecule type" value="Genomic_DNA"/>
</dbReference>
<keyword evidence="2" id="KW-0472">Membrane</keyword>
<dbReference type="AlphaFoldDB" id="A0A7X5V4H7"/>
<organism evidence="3 4">
    <name type="scientific">Kribbella shirazensis</name>
    <dbReference type="NCBI Taxonomy" id="1105143"/>
    <lineage>
        <taxon>Bacteria</taxon>
        <taxon>Bacillati</taxon>
        <taxon>Actinomycetota</taxon>
        <taxon>Actinomycetes</taxon>
        <taxon>Propionibacteriales</taxon>
        <taxon>Kribbellaceae</taxon>
        <taxon>Kribbella</taxon>
    </lineage>
</organism>